<organism evidence="2 3">
    <name type="scientific">Armillaria borealis</name>
    <dbReference type="NCBI Taxonomy" id="47425"/>
    <lineage>
        <taxon>Eukaryota</taxon>
        <taxon>Fungi</taxon>
        <taxon>Dikarya</taxon>
        <taxon>Basidiomycota</taxon>
        <taxon>Agaricomycotina</taxon>
        <taxon>Agaricomycetes</taxon>
        <taxon>Agaricomycetidae</taxon>
        <taxon>Agaricales</taxon>
        <taxon>Marasmiineae</taxon>
        <taxon>Physalacriaceae</taxon>
        <taxon>Armillaria</taxon>
    </lineage>
</organism>
<dbReference type="Proteomes" id="UP001175226">
    <property type="component" value="Unassembled WGS sequence"/>
</dbReference>
<reference evidence="2" key="1">
    <citation type="submission" date="2023-06" db="EMBL/GenBank/DDBJ databases">
        <authorList>
            <consortium name="Lawrence Berkeley National Laboratory"/>
            <person name="Ahrendt S."/>
            <person name="Sahu N."/>
            <person name="Indic B."/>
            <person name="Wong-Bajracharya J."/>
            <person name="Merenyi Z."/>
            <person name="Ke H.-M."/>
            <person name="Monk M."/>
            <person name="Kocsube S."/>
            <person name="Drula E."/>
            <person name="Lipzen A."/>
            <person name="Balint B."/>
            <person name="Henrissat B."/>
            <person name="Andreopoulos B."/>
            <person name="Martin F.M."/>
            <person name="Harder C.B."/>
            <person name="Rigling D."/>
            <person name="Ford K.L."/>
            <person name="Foster G.D."/>
            <person name="Pangilinan J."/>
            <person name="Papanicolaou A."/>
            <person name="Barry K."/>
            <person name="LaButti K."/>
            <person name="Viragh M."/>
            <person name="Koriabine M."/>
            <person name="Yan M."/>
            <person name="Riley R."/>
            <person name="Champramary S."/>
            <person name="Plett K.L."/>
            <person name="Tsai I.J."/>
            <person name="Slot J."/>
            <person name="Sipos G."/>
            <person name="Plett J."/>
            <person name="Nagy L.G."/>
            <person name="Grigoriev I.V."/>
        </authorList>
    </citation>
    <scope>NUCLEOTIDE SEQUENCE</scope>
    <source>
        <strain evidence="2">FPL87.14</strain>
    </source>
</reference>
<evidence type="ECO:0000313" key="3">
    <source>
        <dbReference type="Proteomes" id="UP001175226"/>
    </source>
</evidence>
<proteinExistence type="predicted"/>
<name>A0AA39JTA0_9AGAR</name>
<protein>
    <recommendedName>
        <fullName evidence="1">Fungal-type protein kinase domain-containing protein</fullName>
    </recommendedName>
</protein>
<dbReference type="SUPFAM" id="SSF56112">
    <property type="entry name" value="Protein kinase-like (PK-like)"/>
    <property type="match status" value="1"/>
</dbReference>
<keyword evidence="3" id="KW-1185">Reference proteome</keyword>
<dbReference type="Pfam" id="PF17667">
    <property type="entry name" value="Pkinase_fungal"/>
    <property type="match status" value="1"/>
</dbReference>
<gene>
    <name evidence="2" type="ORF">EV421DRAFT_1706939</name>
</gene>
<sequence length="133" mass="15238">AYEKCRFLHRDVSGGNILILPNGAEGMLNDWDLAIHIDSPEKDLRQVTRTVKNQYIFTMLLENPLKADVLQDDLESYVHVVMYHGLRYVQHNKVAELLDLLCQIYDLALPLWSGDAQGVMTKDGSWRLQDSPL</sequence>
<dbReference type="EMBL" id="JAUEPT010000012">
    <property type="protein sequence ID" value="KAK0447054.1"/>
    <property type="molecule type" value="Genomic_DNA"/>
</dbReference>
<evidence type="ECO:0000313" key="2">
    <source>
        <dbReference type="EMBL" id="KAK0447054.1"/>
    </source>
</evidence>
<feature type="domain" description="Fungal-type protein kinase" evidence="1">
    <location>
        <begin position="2"/>
        <end position="83"/>
    </location>
</feature>
<evidence type="ECO:0000259" key="1">
    <source>
        <dbReference type="Pfam" id="PF17667"/>
    </source>
</evidence>
<accession>A0AA39JTA0</accession>
<comment type="caution">
    <text evidence="2">The sequence shown here is derived from an EMBL/GenBank/DDBJ whole genome shotgun (WGS) entry which is preliminary data.</text>
</comment>
<dbReference type="InterPro" id="IPR040976">
    <property type="entry name" value="Pkinase_fungal"/>
</dbReference>
<dbReference type="AlphaFoldDB" id="A0AA39JTA0"/>
<feature type="non-terminal residue" evidence="2">
    <location>
        <position position="133"/>
    </location>
</feature>
<dbReference type="InterPro" id="IPR011009">
    <property type="entry name" value="Kinase-like_dom_sf"/>
</dbReference>